<feature type="compositionally biased region" description="Basic and acidic residues" evidence="1">
    <location>
        <begin position="119"/>
        <end position="142"/>
    </location>
</feature>
<dbReference type="Proteomes" id="UP001196413">
    <property type="component" value="Unassembled WGS sequence"/>
</dbReference>
<comment type="caution">
    <text evidence="3">The sequence shown here is derived from an EMBL/GenBank/DDBJ whole genome shotgun (WGS) entry which is preliminary data.</text>
</comment>
<feature type="transmembrane region" description="Helical" evidence="2">
    <location>
        <begin position="91"/>
        <end position="109"/>
    </location>
</feature>
<keyword evidence="2" id="KW-0812">Transmembrane</keyword>
<keyword evidence="4" id="KW-1185">Reference proteome</keyword>
<organism evidence="3 4">
    <name type="scientific">Parelaphostrongylus tenuis</name>
    <name type="common">Meningeal worm</name>
    <dbReference type="NCBI Taxonomy" id="148309"/>
    <lineage>
        <taxon>Eukaryota</taxon>
        <taxon>Metazoa</taxon>
        <taxon>Ecdysozoa</taxon>
        <taxon>Nematoda</taxon>
        <taxon>Chromadorea</taxon>
        <taxon>Rhabditida</taxon>
        <taxon>Rhabditina</taxon>
        <taxon>Rhabditomorpha</taxon>
        <taxon>Strongyloidea</taxon>
        <taxon>Metastrongylidae</taxon>
        <taxon>Parelaphostrongylus</taxon>
    </lineage>
</organism>
<dbReference type="InterPro" id="IPR031833">
    <property type="entry name" value="DUF4748"/>
</dbReference>
<feature type="region of interest" description="Disordered" evidence="1">
    <location>
        <begin position="20"/>
        <end position="39"/>
    </location>
</feature>
<evidence type="ECO:0000256" key="1">
    <source>
        <dbReference type="SAM" id="MobiDB-lite"/>
    </source>
</evidence>
<keyword evidence="2" id="KW-1133">Transmembrane helix</keyword>
<protein>
    <submittedName>
        <fullName evidence="3">Uncharacterized protein</fullName>
    </submittedName>
</protein>
<gene>
    <name evidence="3" type="ORF">KIN20_018335</name>
</gene>
<reference evidence="3" key="1">
    <citation type="submission" date="2021-06" db="EMBL/GenBank/DDBJ databases">
        <title>Parelaphostrongylus tenuis whole genome reference sequence.</title>
        <authorList>
            <person name="Garwood T.J."/>
            <person name="Larsen P.A."/>
            <person name="Fountain-Jones N.M."/>
            <person name="Garbe J.R."/>
            <person name="Macchietto M.G."/>
            <person name="Kania S.A."/>
            <person name="Gerhold R.W."/>
            <person name="Richards J.E."/>
            <person name="Wolf T.M."/>
        </authorList>
    </citation>
    <scope>NUCLEOTIDE SEQUENCE</scope>
    <source>
        <strain evidence="3">MNPRO001-30</strain>
        <tissue evidence="3">Meninges</tissue>
    </source>
</reference>
<sequence length="151" mass="17198">MVPLRSLSLPLKATSKGEIGESKVQHVGSSSDSTLKRNPGERDITQMDILEERIRKRSLIRESTFGGQKQSWNYRSEIVQQLGLDNKHRNIWLAYAVIIVFGFTAFVYVKSQVIASRKQEMEERQRIRREMKASGENDEKSASKNLAAVDS</sequence>
<feature type="region of interest" description="Disordered" evidence="1">
    <location>
        <begin position="119"/>
        <end position="151"/>
    </location>
</feature>
<evidence type="ECO:0000313" key="4">
    <source>
        <dbReference type="Proteomes" id="UP001196413"/>
    </source>
</evidence>
<dbReference type="EMBL" id="JAHQIW010003648">
    <property type="protein sequence ID" value="KAJ1359569.1"/>
    <property type="molecule type" value="Genomic_DNA"/>
</dbReference>
<keyword evidence="2" id="KW-0472">Membrane</keyword>
<accession>A0AAD5N442</accession>
<evidence type="ECO:0000256" key="2">
    <source>
        <dbReference type="SAM" id="Phobius"/>
    </source>
</evidence>
<dbReference type="Pfam" id="PF15932">
    <property type="entry name" value="DUF4748"/>
    <property type="match status" value="1"/>
</dbReference>
<evidence type="ECO:0000313" key="3">
    <source>
        <dbReference type="EMBL" id="KAJ1359569.1"/>
    </source>
</evidence>
<name>A0AAD5N442_PARTN</name>
<proteinExistence type="predicted"/>
<dbReference type="AlphaFoldDB" id="A0AAD5N442"/>